<evidence type="ECO:0000256" key="1">
    <source>
        <dbReference type="SAM" id="Phobius"/>
    </source>
</evidence>
<evidence type="ECO:0000259" key="2">
    <source>
        <dbReference type="Pfam" id="PF13490"/>
    </source>
</evidence>
<dbReference type="AlphaFoldDB" id="A0A1F6D076"/>
<sequence>MPELACNRIEETLSAFLDGEVTEAERKEIEAHLSACPGCQSQYRAEQSVRSFVRQRRNQLVEPAPPDLRLRIVRAVQAEETKRRWDVMSRRRTFGLLALAASLVLAVIGGSLYFRSAEHPKSVVSEVVDEHIRCLMKQDGGLNLVTADPRAMSEWFRGRLDIGVSAPPFQGAGLRLVGGRLCYLLDRQGAHMVYREGAHVICLFVFDRRELSLPHGQETVSAGHPIRLTSYKGYNVAVWEDRGLVHALVADVSQDNLKALAASALSS</sequence>
<reference evidence="3 4" key="1">
    <citation type="journal article" date="2016" name="Nat. Commun.">
        <title>Thousands of microbial genomes shed light on interconnected biogeochemical processes in an aquifer system.</title>
        <authorList>
            <person name="Anantharaman K."/>
            <person name="Brown C.T."/>
            <person name="Hug L.A."/>
            <person name="Sharon I."/>
            <person name="Castelle C.J."/>
            <person name="Probst A.J."/>
            <person name="Thomas B.C."/>
            <person name="Singh A."/>
            <person name="Wilkins M.J."/>
            <person name="Karaoz U."/>
            <person name="Brodie E.L."/>
            <person name="Williams K.H."/>
            <person name="Hubbard S.S."/>
            <person name="Banfield J.F."/>
        </authorList>
    </citation>
    <scope>NUCLEOTIDE SEQUENCE [LARGE SCALE GENOMIC DNA]</scope>
    <source>
        <strain evidence="4">RIFCSPLOWO2_12_FULL_64_10</strain>
    </source>
</reference>
<gene>
    <name evidence="3" type="ORF">A3F84_21785</name>
</gene>
<comment type="caution">
    <text evidence="3">The sequence shown here is derived from an EMBL/GenBank/DDBJ whole genome shotgun (WGS) entry which is preliminary data.</text>
</comment>
<organism evidence="3 4">
    <name type="scientific">Handelsmanbacteria sp. (strain RIFCSPLOWO2_12_FULL_64_10)</name>
    <dbReference type="NCBI Taxonomy" id="1817868"/>
    <lineage>
        <taxon>Bacteria</taxon>
        <taxon>Candidatus Handelsmaniibacteriota</taxon>
    </lineage>
</organism>
<name>A0A1F6D076_HANXR</name>
<dbReference type="Proteomes" id="UP000178606">
    <property type="component" value="Unassembled WGS sequence"/>
</dbReference>
<feature type="transmembrane region" description="Helical" evidence="1">
    <location>
        <begin position="93"/>
        <end position="114"/>
    </location>
</feature>
<keyword evidence="1" id="KW-0812">Transmembrane</keyword>
<feature type="domain" description="Putative zinc-finger" evidence="2">
    <location>
        <begin position="6"/>
        <end position="40"/>
    </location>
</feature>
<dbReference type="EMBL" id="MFKF01000095">
    <property type="protein sequence ID" value="OGG54795.1"/>
    <property type="molecule type" value="Genomic_DNA"/>
</dbReference>
<keyword evidence="1" id="KW-0472">Membrane</keyword>
<evidence type="ECO:0000313" key="3">
    <source>
        <dbReference type="EMBL" id="OGG54795.1"/>
    </source>
</evidence>
<dbReference type="Pfam" id="PF13490">
    <property type="entry name" value="zf-HC2"/>
    <property type="match status" value="1"/>
</dbReference>
<accession>A0A1F6D076</accession>
<dbReference type="Gene3D" id="1.10.10.1320">
    <property type="entry name" value="Anti-sigma factor, zinc-finger domain"/>
    <property type="match status" value="1"/>
</dbReference>
<dbReference type="InterPro" id="IPR027383">
    <property type="entry name" value="Znf_put"/>
</dbReference>
<keyword evidence="1" id="KW-1133">Transmembrane helix</keyword>
<evidence type="ECO:0000313" key="4">
    <source>
        <dbReference type="Proteomes" id="UP000178606"/>
    </source>
</evidence>
<proteinExistence type="predicted"/>
<dbReference type="InterPro" id="IPR041916">
    <property type="entry name" value="Anti_sigma_zinc_sf"/>
</dbReference>
<protein>
    <recommendedName>
        <fullName evidence="2">Putative zinc-finger domain-containing protein</fullName>
    </recommendedName>
</protein>